<feature type="transmembrane region" description="Helical" evidence="1">
    <location>
        <begin position="6"/>
        <end position="28"/>
    </location>
</feature>
<accession>A0A1N6YGM6</accession>
<organism evidence="2 3">
    <name type="scientific">Solilutibacter tolerans</name>
    <dbReference type="NCBI Taxonomy" id="1604334"/>
    <lineage>
        <taxon>Bacteria</taxon>
        <taxon>Pseudomonadati</taxon>
        <taxon>Pseudomonadota</taxon>
        <taxon>Gammaproteobacteria</taxon>
        <taxon>Lysobacterales</taxon>
        <taxon>Lysobacteraceae</taxon>
        <taxon>Solilutibacter</taxon>
    </lineage>
</organism>
<proteinExistence type="predicted"/>
<evidence type="ECO:0000313" key="3">
    <source>
        <dbReference type="Proteomes" id="UP000241788"/>
    </source>
</evidence>
<evidence type="ECO:0000256" key="1">
    <source>
        <dbReference type="SAM" id="Phobius"/>
    </source>
</evidence>
<sequence length="109" mass="11630">MNMIGFMIFLCGALVLAGGGLTLVGTWHRSSLSDKAYRLVVSSKGRAHPLGRAFMAVLCISHGLFLCFSAARIIWSDDLLGMIGMFFCGTSVGLSLALFLAGQRNGQQT</sequence>
<dbReference type="Proteomes" id="UP000241788">
    <property type="component" value="Unassembled WGS sequence"/>
</dbReference>
<evidence type="ECO:0000313" key="2">
    <source>
        <dbReference type="EMBL" id="SIR13700.1"/>
    </source>
</evidence>
<feature type="transmembrane region" description="Helical" evidence="1">
    <location>
        <begin position="53"/>
        <end position="75"/>
    </location>
</feature>
<name>A0A1N6YGM6_9GAMM</name>
<feature type="transmembrane region" description="Helical" evidence="1">
    <location>
        <begin position="81"/>
        <end position="101"/>
    </location>
</feature>
<keyword evidence="1" id="KW-1133">Transmembrane helix</keyword>
<gene>
    <name evidence="2" type="ORF">SAMN05421546_2469</name>
</gene>
<dbReference type="EMBL" id="FTLW01000008">
    <property type="protein sequence ID" value="SIR13700.1"/>
    <property type="molecule type" value="Genomic_DNA"/>
</dbReference>
<keyword evidence="1" id="KW-0472">Membrane</keyword>
<dbReference type="AlphaFoldDB" id="A0A1N6YGM6"/>
<protein>
    <submittedName>
        <fullName evidence="2">Uncharacterized protein</fullName>
    </submittedName>
</protein>
<keyword evidence="3" id="KW-1185">Reference proteome</keyword>
<reference evidence="3" key="1">
    <citation type="submission" date="2017-01" db="EMBL/GenBank/DDBJ databases">
        <authorList>
            <person name="Varghese N."/>
            <person name="Submissions S."/>
        </authorList>
    </citation>
    <scope>NUCLEOTIDE SEQUENCE [LARGE SCALE GENOMIC DNA]</scope>
    <source>
        <strain evidence="3">UM1</strain>
    </source>
</reference>
<keyword evidence="1" id="KW-0812">Transmembrane</keyword>